<protein>
    <recommendedName>
        <fullName evidence="2">Alpha/beta hydrolase domain-containing protein</fullName>
    </recommendedName>
</protein>
<keyword evidence="1" id="KW-0732">Signal</keyword>
<feature type="chain" id="PRO_5030577981" description="Alpha/beta hydrolase domain-containing protein" evidence="1">
    <location>
        <begin position="31"/>
        <end position="479"/>
    </location>
</feature>
<gene>
    <name evidence="3" type="ORF">HQN59_19570</name>
</gene>
<evidence type="ECO:0000259" key="2">
    <source>
        <dbReference type="Pfam" id="PF20091"/>
    </source>
</evidence>
<evidence type="ECO:0000256" key="1">
    <source>
        <dbReference type="SAM" id="SignalP"/>
    </source>
</evidence>
<keyword evidence="4" id="KW-1185">Reference proteome</keyword>
<dbReference type="Proteomes" id="UP000529637">
    <property type="component" value="Unassembled WGS sequence"/>
</dbReference>
<organism evidence="3 4">
    <name type="scientific">Piscinibacter koreensis</name>
    <dbReference type="NCBI Taxonomy" id="2742824"/>
    <lineage>
        <taxon>Bacteria</taxon>
        <taxon>Pseudomonadati</taxon>
        <taxon>Pseudomonadota</taxon>
        <taxon>Betaproteobacteria</taxon>
        <taxon>Burkholderiales</taxon>
        <taxon>Sphaerotilaceae</taxon>
        <taxon>Piscinibacter</taxon>
    </lineage>
</organism>
<feature type="signal peptide" evidence="1">
    <location>
        <begin position="1"/>
        <end position="30"/>
    </location>
</feature>
<reference evidence="3 4" key="1">
    <citation type="submission" date="2020-06" db="EMBL/GenBank/DDBJ databases">
        <title>Schlegella sp. ID0723 isolated from air conditioner.</title>
        <authorList>
            <person name="Kim D.Y."/>
            <person name="Kim D.-U."/>
        </authorList>
    </citation>
    <scope>NUCLEOTIDE SEQUENCE [LARGE SCALE GENOMIC DNA]</scope>
    <source>
        <strain evidence="3 4">ID0723</strain>
    </source>
</reference>
<evidence type="ECO:0000313" key="3">
    <source>
        <dbReference type="EMBL" id="NUZ07968.1"/>
    </source>
</evidence>
<dbReference type="InterPro" id="IPR045394">
    <property type="entry name" value="Abhydrolase_dom"/>
</dbReference>
<feature type="domain" description="Alpha/beta hydrolase" evidence="2">
    <location>
        <begin position="48"/>
        <end position="462"/>
    </location>
</feature>
<dbReference type="Pfam" id="PF20091">
    <property type="entry name" value="Abhydrolase_10"/>
    <property type="match status" value="1"/>
</dbReference>
<sequence>MLASLKEFRLVRQIALATMTTLAALSIAHAAPPAAPTVIGPLPFNSTPGAGLTRDYPQLATEPYFDLKLVGYTEEEFFVQGFATRYETPALARGVALSTGHPYKTRIVVHRPVDPAKFNGIVLVEWDNVTSGYGIDLHWEYSREYLTREGYVHVRVQAQRVGVHQARSGLKEWSPTRYASLDLTAGGTILDDSLSYDVFSQVVVALKGFGQSQLLGNLRPKAFLAVGQSQSASRLTLYYNSIQPIHKVVDGFLLQVSGGPFRTDINAPLIQVLSENEVQTGGYANRRQPDSGTYRRWEVAGAAHVDYWWVMYRQALAVRDGLTPPSLACQPEPASHVPLRYVLNAGYHHLARWVLRNEQPPRAPDLVTTSLSPVVLARDENGIALGGIRQPEVEAPTATNMGIQINMTPGCPGNYGMHIPFSEAKLSQLYPTERSYERAVTQSVRRNVRDGFLLKEDGEEIIQRARNSTVGTGRPVMIH</sequence>
<evidence type="ECO:0000313" key="4">
    <source>
        <dbReference type="Proteomes" id="UP000529637"/>
    </source>
</evidence>
<accession>A0A7Y6TY84</accession>
<name>A0A7Y6TY84_9BURK</name>
<dbReference type="AlphaFoldDB" id="A0A7Y6TY84"/>
<comment type="caution">
    <text evidence="3">The sequence shown here is derived from an EMBL/GenBank/DDBJ whole genome shotgun (WGS) entry which is preliminary data.</text>
</comment>
<proteinExistence type="predicted"/>
<dbReference type="EMBL" id="JABWMJ010000010">
    <property type="protein sequence ID" value="NUZ07968.1"/>
    <property type="molecule type" value="Genomic_DNA"/>
</dbReference>